<keyword evidence="2" id="KW-1185">Reference proteome</keyword>
<sequence length="198" mass="22455">MKNIISTTTALLSIVLLMAYGCGSKTNKTKSSISDIDSVKIVLVSLQDSTEITWKTMIVEDDQKIAYLKRLIDEVSYTKVYDKKAYDSLSLAIENLKKIRYDQTSMANSEKIDEYDVATAAVVNNVITFAQNHPNFDDYPLMDELIGDILAFDNRVIYRRVDYDNIAGEYNKFIQKNHDLIERSGNVASAKPLFQLSE</sequence>
<dbReference type="Gene3D" id="1.20.1440.20">
    <property type="entry name" value="LemA-like domain"/>
    <property type="match status" value="1"/>
</dbReference>
<accession>A0ABT8LEC7</accession>
<protein>
    <recommendedName>
        <fullName evidence="3">Lipoprotein</fullName>
    </recommendedName>
</protein>
<dbReference type="PROSITE" id="PS51257">
    <property type="entry name" value="PROKAR_LIPOPROTEIN"/>
    <property type="match status" value="1"/>
</dbReference>
<organism evidence="1 2">
    <name type="scientific">Agaribacillus aureus</name>
    <dbReference type="NCBI Taxonomy" id="3051825"/>
    <lineage>
        <taxon>Bacteria</taxon>
        <taxon>Pseudomonadati</taxon>
        <taxon>Bacteroidota</taxon>
        <taxon>Cytophagia</taxon>
        <taxon>Cytophagales</taxon>
        <taxon>Splendidivirgaceae</taxon>
        <taxon>Agaribacillus</taxon>
    </lineage>
</organism>
<dbReference type="InterPro" id="IPR023353">
    <property type="entry name" value="LemA-like_dom_sf"/>
</dbReference>
<gene>
    <name evidence="1" type="ORF">QQ020_25325</name>
</gene>
<proteinExistence type="predicted"/>
<name>A0ABT8LEC7_9BACT</name>
<dbReference type="SUPFAM" id="SSF140478">
    <property type="entry name" value="LemA-like"/>
    <property type="match status" value="1"/>
</dbReference>
<dbReference type="EMBL" id="JAUJEB010000006">
    <property type="protein sequence ID" value="MDN5215426.1"/>
    <property type="molecule type" value="Genomic_DNA"/>
</dbReference>
<evidence type="ECO:0000313" key="1">
    <source>
        <dbReference type="EMBL" id="MDN5215426.1"/>
    </source>
</evidence>
<comment type="caution">
    <text evidence="1">The sequence shown here is derived from an EMBL/GenBank/DDBJ whole genome shotgun (WGS) entry which is preliminary data.</text>
</comment>
<evidence type="ECO:0000313" key="2">
    <source>
        <dbReference type="Proteomes" id="UP001172083"/>
    </source>
</evidence>
<dbReference type="RefSeq" id="WP_346760756.1">
    <property type="nucleotide sequence ID" value="NZ_JAUJEB010000006.1"/>
</dbReference>
<reference evidence="1" key="1">
    <citation type="submission" date="2023-06" db="EMBL/GenBank/DDBJ databases">
        <title>Genomic of Agaribacillus aureum.</title>
        <authorList>
            <person name="Wang G."/>
        </authorList>
    </citation>
    <scope>NUCLEOTIDE SEQUENCE</scope>
    <source>
        <strain evidence="1">BMA12</strain>
    </source>
</reference>
<dbReference type="Proteomes" id="UP001172083">
    <property type="component" value="Unassembled WGS sequence"/>
</dbReference>
<evidence type="ECO:0008006" key="3">
    <source>
        <dbReference type="Google" id="ProtNLM"/>
    </source>
</evidence>